<evidence type="ECO:0000256" key="10">
    <source>
        <dbReference type="ARBA" id="ARBA00023055"/>
    </source>
</evidence>
<feature type="chain" id="PRO_5041434527" description="Apolipoprotein C-II" evidence="15">
    <location>
        <begin position="21"/>
        <end position="100"/>
    </location>
</feature>
<evidence type="ECO:0000256" key="11">
    <source>
        <dbReference type="ARBA" id="ARBA00023098"/>
    </source>
</evidence>
<dbReference type="AlphaFoldDB" id="A0AA47N336"/>
<evidence type="ECO:0000256" key="3">
    <source>
        <dbReference type="ARBA" id="ARBA00013947"/>
    </source>
</evidence>
<dbReference type="InterPro" id="IPR023121">
    <property type="entry name" value="ApoC-II_dom_sf"/>
</dbReference>
<keyword evidence="9 14" id="KW-0442">Lipid degradation</keyword>
<comment type="similarity">
    <text evidence="2 14">Belongs to the apolipoprotein C2 family.</text>
</comment>
<evidence type="ECO:0000256" key="15">
    <source>
        <dbReference type="SAM" id="SignalP"/>
    </source>
</evidence>
<keyword evidence="17" id="KW-1185">Reference proteome</keyword>
<evidence type="ECO:0000256" key="2">
    <source>
        <dbReference type="ARBA" id="ARBA00007221"/>
    </source>
</evidence>
<evidence type="ECO:0000256" key="6">
    <source>
        <dbReference type="ARBA" id="ARBA00022525"/>
    </source>
</evidence>
<dbReference type="GO" id="GO:0034364">
    <property type="term" value="C:high-density lipoprotein particle"/>
    <property type="evidence" value="ECO:0007669"/>
    <property type="project" value="UniProtKB-KW"/>
</dbReference>
<dbReference type="Gene3D" id="1.10.1440.10">
    <property type="entry name" value="Apolipoprotein C-II"/>
    <property type="match status" value="1"/>
</dbReference>
<dbReference type="GO" id="GO:0060697">
    <property type="term" value="P:positive regulation of phospholipid catabolic process"/>
    <property type="evidence" value="ECO:0007669"/>
    <property type="project" value="TreeGrafter"/>
</dbReference>
<keyword evidence="10 14" id="KW-0445">Lipid transport</keyword>
<evidence type="ECO:0000313" key="17">
    <source>
        <dbReference type="Proteomes" id="UP001174136"/>
    </source>
</evidence>
<proteinExistence type="inferred from homology"/>
<evidence type="ECO:0000256" key="14">
    <source>
        <dbReference type="RuleBase" id="RU368054"/>
    </source>
</evidence>
<dbReference type="InterPro" id="IPR008019">
    <property type="entry name" value="Apo-CII"/>
</dbReference>
<organism evidence="16 17">
    <name type="scientific">Merluccius polli</name>
    <name type="common">Benguela hake</name>
    <name type="synonym">Merluccius cadenati</name>
    <dbReference type="NCBI Taxonomy" id="89951"/>
    <lineage>
        <taxon>Eukaryota</taxon>
        <taxon>Metazoa</taxon>
        <taxon>Chordata</taxon>
        <taxon>Craniata</taxon>
        <taxon>Vertebrata</taxon>
        <taxon>Euteleostomi</taxon>
        <taxon>Actinopterygii</taxon>
        <taxon>Neopterygii</taxon>
        <taxon>Teleostei</taxon>
        <taxon>Neoteleostei</taxon>
        <taxon>Acanthomorphata</taxon>
        <taxon>Zeiogadaria</taxon>
        <taxon>Gadariae</taxon>
        <taxon>Gadiformes</taxon>
        <taxon>Gadoidei</taxon>
        <taxon>Merlucciidae</taxon>
        <taxon>Merluccius</taxon>
    </lineage>
</organism>
<keyword evidence="8 14" id="KW-0345">HDL</keyword>
<dbReference type="PANTHER" id="PTHR16566:SF0">
    <property type="entry name" value="APOLIPOPROTEIN C-II"/>
    <property type="match status" value="1"/>
</dbReference>
<evidence type="ECO:0000256" key="7">
    <source>
        <dbReference type="ARBA" id="ARBA00022710"/>
    </source>
</evidence>
<keyword evidence="14 15" id="KW-0732">Signal</keyword>
<dbReference type="PANTHER" id="PTHR16566">
    <property type="entry name" value="APOLIPOPROTEIN C-II"/>
    <property type="match status" value="1"/>
</dbReference>
<dbReference type="GO" id="GO:0016004">
    <property type="term" value="F:phospholipase activator activity"/>
    <property type="evidence" value="ECO:0007669"/>
    <property type="project" value="TreeGrafter"/>
</dbReference>
<dbReference type="Pfam" id="PF05355">
    <property type="entry name" value="Apo-CII"/>
    <property type="match status" value="1"/>
</dbReference>
<dbReference type="GO" id="GO:0042627">
    <property type="term" value="C:chylomicron"/>
    <property type="evidence" value="ECO:0007669"/>
    <property type="project" value="UniProtKB-UniRule"/>
</dbReference>
<keyword evidence="5 14" id="KW-0162">Chylomicron</keyword>
<evidence type="ECO:0000256" key="12">
    <source>
        <dbReference type="ARBA" id="ARBA00023313"/>
    </source>
</evidence>
<keyword evidence="7 14" id="KW-0427">LDL</keyword>
<feature type="signal peptide" evidence="15">
    <location>
        <begin position="1"/>
        <end position="20"/>
    </location>
</feature>
<gene>
    <name evidence="16" type="primary">APOC2</name>
    <name evidence="16" type="ORF">N1851_008070</name>
</gene>
<keyword evidence="12 14" id="KW-0850">VLDL</keyword>
<evidence type="ECO:0000256" key="5">
    <source>
        <dbReference type="ARBA" id="ARBA00022513"/>
    </source>
</evidence>
<evidence type="ECO:0000256" key="8">
    <source>
        <dbReference type="ARBA" id="ARBA00022850"/>
    </source>
</evidence>
<evidence type="ECO:0000313" key="16">
    <source>
        <dbReference type="EMBL" id="KAK0150804.1"/>
    </source>
</evidence>
<keyword evidence="4 14" id="KW-0813">Transport</keyword>
<dbReference type="Proteomes" id="UP001174136">
    <property type="component" value="Unassembled WGS sequence"/>
</dbReference>
<evidence type="ECO:0000256" key="9">
    <source>
        <dbReference type="ARBA" id="ARBA00022963"/>
    </source>
</evidence>
<reference evidence="16" key="1">
    <citation type="journal article" date="2023" name="Front. Mar. Sci.">
        <title>A new Merluccius polli reference genome to investigate the effects of global change in West African waters.</title>
        <authorList>
            <person name="Mateo J.L."/>
            <person name="Blanco-Fernandez C."/>
            <person name="Garcia-Vazquez E."/>
            <person name="Machado-Schiaffino G."/>
        </authorList>
    </citation>
    <scope>NUCLEOTIDE SEQUENCE</scope>
    <source>
        <strain evidence="16">C29</strain>
        <tissue evidence="16">Fin</tissue>
    </source>
</reference>
<evidence type="ECO:0000256" key="13">
    <source>
        <dbReference type="ARBA" id="ARBA00031176"/>
    </source>
</evidence>
<comment type="function">
    <text evidence="14">Component of chylomicrons, very low-density lipoproteins (VLDL), low-density lipoproteins (LDL), and high-density lipoproteins (HDL) in plasma. Plays an important role in lipoprotein metabolism as an activator of lipoprotein lipase.</text>
</comment>
<evidence type="ECO:0000256" key="1">
    <source>
        <dbReference type="ARBA" id="ARBA00004613"/>
    </source>
</evidence>
<protein>
    <recommendedName>
        <fullName evidence="3 14">Apolipoprotein C-II</fullName>
        <shortName evidence="14">Apo-CII</shortName>
        <shortName evidence="14">ApoC-II</shortName>
    </recommendedName>
    <alternativeName>
        <fullName evidence="13 14">Apolipoprotein C2</fullName>
    </alternativeName>
</protein>
<dbReference type="GO" id="GO:0043274">
    <property type="term" value="F:phospholipase binding"/>
    <property type="evidence" value="ECO:0007669"/>
    <property type="project" value="TreeGrafter"/>
</dbReference>
<sequence length="100" mass="11472">MNKLLIIAVMVTLLALSAESSRMPRQAVEEERGTMTKITDSIRSYYDDSITTANGYIESIKGMKMEEKAMNMFEETSKAVSTYATILQDQLYHYFVNREQ</sequence>
<name>A0AA47N336_MERPO</name>
<accession>A0AA47N336</accession>
<comment type="caution">
    <text evidence="16">The sequence shown here is derived from an EMBL/GenBank/DDBJ whole genome shotgun (WGS) entry which is preliminary data.</text>
</comment>
<keyword evidence="6 14" id="KW-0964">Secreted</keyword>
<dbReference type="GO" id="GO:0016042">
    <property type="term" value="P:lipid catabolic process"/>
    <property type="evidence" value="ECO:0007669"/>
    <property type="project" value="UniProtKB-UniRule"/>
</dbReference>
<comment type="subcellular location">
    <subcellularLocation>
        <location evidence="1 14">Secreted</location>
    </subcellularLocation>
</comment>
<keyword evidence="11 14" id="KW-0443">Lipid metabolism</keyword>
<dbReference type="GO" id="GO:0034361">
    <property type="term" value="C:very-low-density lipoprotein particle"/>
    <property type="evidence" value="ECO:0007669"/>
    <property type="project" value="UniProtKB-UniRule"/>
</dbReference>
<dbReference type="EMBL" id="JAOPHQ010001435">
    <property type="protein sequence ID" value="KAK0150804.1"/>
    <property type="molecule type" value="Genomic_DNA"/>
</dbReference>
<dbReference type="GO" id="GO:0006869">
    <property type="term" value="P:lipid transport"/>
    <property type="evidence" value="ECO:0007669"/>
    <property type="project" value="UniProtKB-UniRule"/>
</dbReference>
<evidence type="ECO:0000256" key="4">
    <source>
        <dbReference type="ARBA" id="ARBA00022448"/>
    </source>
</evidence>
<dbReference type="GO" id="GO:0034362">
    <property type="term" value="C:low-density lipoprotein particle"/>
    <property type="evidence" value="ECO:0007669"/>
    <property type="project" value="UniProtKB-UniRule"/>
</dbReference>